<gene>
    <name evidence="2" type="ORF">CEXT_801471</name>
</gene>
<comment type="caution">
    <text evidence="2">The sequence shown here is derived from an EMBL/GenBank/DDBJ whole genome shotgun (WGS) entry which is preliminary data.</text>
</comment>
<accession>A0AAV4UYT1</accession>
<organism evidence="2 3">
    <name type="scientific">Caerostris extrusa</name>
    <name type="common">Bark spider</name>
    <name type="synonym">Caerostris bankana</name>
    <dbReference type="NCBI Taxonomy" id="172846"/>
    <lineage>
        <taxon>Eukaryota</taxon>
        <taxon>Metazoa</taxon>
        <taxon>Ecdysozoa</taxon>
        <taxon>Arthropoda</taxon>
        <taxon>Chelicerata</taxon>
        <taxon>Arachnida</taxon>
        <taxon>Araneae</taxon>
        <taxon>Araneomorphae</taxon>
        <taxon>Entelegynae</taxon>
        <taxon>Araneoidea</taxon>
        <taxon>Araneidae</taxon>
        <taxon>Caerostris</taxon>
    </lineage>
</organism>
<evidence type="ECO:0000313" key="2">
    <source>
        <dbReference type="EMBL" id="GIY63081.1"/>
    </source>
</evidence>
<dbReference type="EMBL" id="BPLR01013703">
    <property type="protein sequence ID" value="GIY63081.1"/>
    <property type="molecule type" value="Genomic_DNA"/>
</dbReference>
<proteinExistence type="predicted"/>
<reference evidence="2 3" key="1">
    <citation type="submission" date="2021-06" db="EMBL/GenBank/DDBJ databases">
        <title>Caerostris extrusa draft genome.</title>
        <authorList>
            <person name="Kono N."/>
            <person name="Arakawa K."/>
        </authorList>
    </citation>
    <scope>NUCLEOTIDE SEQUENCE [LARGE SCALE GENOMIC DNA]</scope>
</reference>
<dbReference type="AlphaFoldDB" id="A0AAV4UYT1"/>
<dbReference type="Proteomes" id="UP001054945">
    <property type="component" value="Unassembled WGS sequence"/>
</dbReference>
<sequence>MNSNDQSFKTHKVSAPPGNRFKCRLEGGLGWKGSPWKILEEPNNLFAHVLLMMATHWLGINSPMPSKKSTDLNAPPSGGLTEEERSGVDNSVKSIDQGPRVVCENSLFDSNRHVIRN</sequence>
<name>A0AAV4UYT1_CAEEX</name>
<evidence type="ECO:0000256" key="1">
    <source>
        <dbReference type="SAM" id="MobiDB-lite"/>
    </source>
</evidence>
<feature type="region of interest" description="Disordered" evidence="1">
    <location>
        <begin position="62"/>
        <end position="97"/>
    </location>
</feature>
<evidence type="ECO:0000313" key="3">
    <source>
        <dbReference type="Proteomes" id="UP001054945"/>
    </source>
</evidence>
<protein>
    <submittedName>
        <fullName evidence="2">Uncharacterized protein</fullName>
    </submittedName>
</protein>
<keyword evidence="3" id="KW-1185">Reference proteome</keyword>